<dbReference type="CDD" id="cd17324">
    <property type="entry name" value="MFS_NepI_like"/>
    <property type="match status" value="1"/>
</dbReference>
<name>A0A8E4H386_9XANT</name>
<feature type="transmembrane region" description="Helical" evidence="6">
    <location>
        <begin position="92"/>
        <end position="109"/>
    </location>
</feature>
<accession>A0A8E4H386</accession>
<dbReference type="GeneID" id="79389326"/>
<evidence type="ECO:0000313" key="8">
    <source>
        <dbReference type="EMBL" id="CAD0326168.1"/>
    </source>
</evidence>
<feature type="transmembrane region" description="Helical" evidence="6">
    <location>
        <begin position="259"/>
        <end position="277"/>
    </location>
</feature>
<keyword evidence="4 6" id="KW-1133">Transmembrane helix</keyword>
<dbReference type="InterPro" id="IPR036259">
    <property type="entry name" value="MFS_trans_sf"/>
</dbReference>
<dbReference type="InterPro" id="IPR050189">
    <property type="entry name" value="MFS_Efflux_Transporters"/>
</dbReference>
<dbReference type="Gene3D" id="1.20.1250.20">
    <property type="entry name" value="MFS general substrate transporter like domains"/>
    <property type="match status" value="2"/>
</dbReference>
<feature type="transmembrane region" description="Helical" evidence="6">
    <location>
        <begin position="154"/>
        <end position="176"/>
    </location>
</feature>
<proteinExistence type="predicted"/>
<evidence type="ECO:0000256" key="5">
    <source>
        <dbReference type="ARBA" id="ARBA00023136"/>
    </source>
</evidence>
<feature type="transmembrane region" description="Helical" evidence="6">
    <location>
        <begin position="25"/>
        <end position="51"/>
    </location>
</feature>
<dbReference type="SUPFAM" id="SSF103473">
    <property type="entry name" value="MFS general substrate transporter"/>
    <property type="match status" value="1"/>
</dbReference>
<dbReference type="EMBL" id="LR861803">
    <property type="protein sequence ID" value="CAD1791590.1"/>
    <property type="molecule type" value="Genomic_DNA"/>
</dbReference>
<feature type="transmembrane region" description="Helical" evidence="6">
    <location>
        <begin position="313"/>
        <end position="333"/>
    </location>
</feature>
<evidence type="ECO:0000256" key="2">
    <source>
        <dbReference type="ARBA" id="ARBA00022475"/>
    </source>
</evidence>
<dbReference type="PROSITE" id="PS50850">
    <property type="entry name" value="MFS"/>
    <property type="match status" value="1"/>
</dbReference>
<dbReference type="InterPro" id="IPR011701">
    <property type="entry name" value="MFS"/>
</dbReference>
<feature type="transmembrane region" description="Helical" evidence="6">
    <location>
        <begin position="57"/>
        <end position="80"/>
    </location>
</feature>
<dbReference type="InterPro" id="IPR020846">
    <property type="entry name" value="MFS_dom"/>
</dbReference>
<feature type="transmembrane region" description="Helical" evidence="6">
    <location>
        <begin position="284"/>
        <end position="307"/>
    </location>
</feature>
<dbReference type="GO" id="GO:0005886">
    <property type="term" value="C:plasma membrane"/>
    <property type="evidence" value="ECO:0007669"/>
    <property type="project" value="UniProtKB-SubCell"/>
</dbReference>
<protein>
    <submittedName>
        <fullName evidence="9">MFS transporter</fullName>
    </submittedName>
</protein>
<evidence type="ECO:0000313" key="10">
    <source>
        <dbReference type="Proteomes" id="UP000515493"/>
    </source>
</evidence>
<organism evidence="9 10">
    <name type="scientific">Xanthomonas euroxanthea</name>
    <dbReference type="NCBI Taxonomy" id="2259622"/>
    <lineage>
        <taxon>Bacteria</taxon>
        <taxon>Pseudomonadati</taxon>
        <taxon>Pseudomonadota</taxon>
        <taxon>Gammaproteobacteria</taxon>
        <taxon>Lysobacterales</taxon>
        <taxon>Lysobacteraceae</taxon>
        <taxon>Xanthomonas</taxon>
    </lineage>
</organism>
<keyword evidence="2" id="KW-1003">Cell membrane</keyword>
<dbReference type="KEGG" id="xeu:XSP_002010"/>
<reference evidence="9 10" key="1">
    <citation type="submission" date="2020-07" db="EMBL/GenBank/DDBJ databases">
        <authorList>
            <person name="Teixeira M."/>
        </authorList>
    </citation>
    <scope>NUCLEOTIDE SEQUENCE [LARGE SCALE GENOMIC DNA]</scope>
    <source>
        <strain evidence="9">1</strain>
        <strain evidence="8">Xanthomonas sp. CPBF 367</strain>
    </source>
</reference>
<evidence type="ECO:0000256" key="6">
    <source>
        <dbReference type="SAM" id="Phobius"/>
    </source>
</evidence>
<comment type="subcellular location">
    <subcellularLocation>
        <location evidence="1">Cell membrane</location>
        <topology evidence="1">Multi-pass membrane protein</topology>
    </subcellularLocation>
</comment>
<dbReference type="PANTHER" id="PTHR43124">
    <property type="entry name" value="PURINE EFFLUX PUMP PBUE"/>
    <property type="match status" value="1"/>
</dbReference>
<dbReference type="RefSeq" id="WP_119132026.1">
    <property type="nucleotide sequence ID" value="NZ_LR861803.1"/>
</dbReference>
<dbReference type="Proteomes" id="UP000515493">
    <property type="component" value="Chromosome"/>
</dbReference>
<dbReference type="GO" id="GO:0022857">
    <property type="term" value="F:transmembrane transporter activity"/>
    <property type="evidence" value="ECO:0007669"/>
    <property type="project" value="InterPro"/>
</dbReference>
<feature type="transmembrane region" description="Helical" evidence="6">
    <location>
        <begin position="221"/>
        <end position="244"/>
    </location>
</feature>
<dbReference type="EMBL" id="LR824641">
    <property type="protein sequence ID" value="CAD0326168.1"/>
    <property type="molecule type" value="Genomic_DNA"/>
</dbReference>
<gene>
    <name evidence="9" type="ORF">XSP_002010</name>
</gene>
<feature type="transmembrane region" description="Helical" evidence="6">
    <location>
        <begin position="345"/>
        <end position="368"/>
    </location>
</feature>
<keyword evidence="3 6" id="KW-0812">Transmembrane</keyword>
<feature type="transmembrane region" description="Helical" evidence="6">
    <location>
        <begin position="121"/>
        <end position="142"/>
    </location>
</feature>
<keyword evidence="5 6" id="KW-0472">Membrane</keyword>
<evidence type="ECO:0000256" key="1">
    <source>
        <dbReference type="ARBA" id="ARBA00004651"/>
    </source>
</evidence>
<evidence type="ECO:0000259" key="7">
    <source>
        <dbReference type="PROSITE" id="PS50850"/>
    </source>
</evidence>
<feature type="domain" description="Major facilitator superfamily (MFS) profile" evidence="7">
    <location>
        <begin position="26"/>
        <end position="404"/>
    </location>
</feature>
<feature type="transmembrane region" description="Helical" evidence="6">
    <location>
        <begin position="182"/>
        <end position="200"/>
    </location>
</feature>
<evidence type="ECO:0000256" key="3">
    <source>
        <dbReference type="ARBA" id="ARBA00022692"/>
    </source>
</evidence>
<dbReference type="PANTHER" id="PTHR43124:SF10">
    <property type="entry name" value="PURINE EFFLUX PUMP PBUE"/>
    <property type="match status" value="1"/>
</dbReference>
<feature type="transmembrane region" description="Helical" evidence="6">
    <location>
        <begin position="374"/>
        <end position="395"/>
    </location>
</feature>
<evidence type="ECO:0000313" key="9">
    <source>
        <dbReference type="EMBL" id="CAD1791590.1"/>
    </source>
</evidence>
<evidence type="ECO:0000256" key="4">
    <source>
        <dbReference type="ARBA" id="ARBA00022989"/>
    </source>
</evidence>
<dbReference type="Pfam" id="PF07690">
    <property type="entry name" value="MFS_1"/>
    <property type="match status" value="1"/>
</dbReference>
<dbReference type="AlphaFoldDB" id="A0A8E4H386"/>
<sequence length="409" mass="42226">MSNESAEVPTNRPNNLAISSTASGWAIGVLSLAAFVIVTTEFIIVGLIPALSKDLGISISMAGQLVTIFAFTIALAGPFMTACLSRYERRQLFVWILVAFAVCNAAAALSPNYWTLMVARLIPAALVPVFWGIGSDAAGQIVRKEKAGKAVAQVYFGVTAALLFGIPLGTVLGDAVGWRGTFWVLAAISLGMVPILLAVMPKVPAGPDQSLLTQVSILKSSFFLANLILSLAIFTAMFAAYTYLADMLESIAGIPSANVGWWLMGFGAVGLVGNYVAGRLVDKYAVQASVLFCVLLAVGAVSAAVIAEHLIPFIAALAVWGVAHTALFPLSQIRVMNAATAGKALAGTLNISAANAGIGLGALLGGWAISHGGIAIACFGAGILIGACAIATPIVERMRPTSPSTDHHS</sequence>